<dbReference type="InterPro" id="IPR002937">
    <property type="entry name" value="Amino_oxidase"/>
</dbReference>
<dbReference type="InterPro" id="IPR036188">
    <property type="entry name" value="FAD/NAD-bd_sf"/>
</dbReference>
<organism evidence="2 3">
    <name type="scientific">Mycobacterium arosiense ATCC BAA-1401 = DSM 45069</name>
    <dbReference type="NCBI Taxonomy" id="1265311"/>
    <lineage>
        <taxon>Bacteria</taxon>
        <taxon>Bacillati</taxon>
        <taxon>Actinomycetota</taxon>
        <taxon>Actinomycetes</taxon>
        <taxon>Mycobacteriales</taxon>
        <taxon>Mycobacteriaceae</taxon>
        <taxon>Mycobacterium</taxon>
        <taxon>Mycobacterium avium complex (MAC)</taxon>
    </lineage>
</organism>
<dbReference type="PANTHER" id="PTHR10742">
    <property type="entry name" value="FLAVIN MONOAMINE OXIDASE"/>
    <property type="match status" value="1"/>
</dbReference>
<dbReference type="PANTHER" id="PTHR10742:SF410">
    <property type="entry name" value="LYSINE-SPECIFIC HISTONE DEMETHYLASE 2"/>
    <property type="match status" value="1"/>
</dbReference>
<gene>
    <name evidence="2" type="ORF">BST14_18935</name>
</gene>
<dbReference type="AlphaFoldDB" id="A0A1W9ZBN9"/>
<dbReference type="EMBL" id="MVHG01000055">
    <property type="protein sequence ID" value="ORA11280.1"/>
    <property type="molecule type" value="Genomic_DNA"/>
</dbReference>
<protein>
    <recommendedName>
        <fullName evidence="1">Amine oxidase domain-containing protein</fullName>
    </recommendedName>
</protein>
<dbReference type="InterPro" id="IPR050281">
    <property type="entry name" value="Flavin_monoamine_oxidase"/>
</dbReference>
<comment type="caution">
    <text evidence="2">The sequence shown here is derived from an EMBL/GenBank/DDBJ whole genome shotgun (WGS) entry which is preliminary data.</text>
</comment>
<proteinExistence type="predicted"/>
<dbReference type="Gene3D" id="3.50.50.60">
    <property type="entry name" value="FAD/NAD(P)-binding domain"/>
    <property type="match status" value="1"/>
</dbReference>
<reference evidence="2 3" key="1">
    <citation type="submission" date="2016-12" db="EMBL/GenBank/DDBJ databases">
        <title>The new phylogeny of genus Mycobacterium.</title>
        <authorList>
            <person name="Tortoli E."/>
            <person name="Trovato A."/>
            <person name="Cirillo D.M."/>
        </authorList>
    </citation>
    <scope>NUCLEOTIDE SEQUENCE [LARGE SCALE GENOMIC DNA]</scope>
    <source>
        <strain evidence="2 3">DSM 45069</strain>
    </source>
</reference>
<feature type="domain" description="Amine oxidase" evidence="1">
    <location>
        <begin position="34"/>
        <end position="292"/>
    </location>
</feature>
<dbReference type="Proteomes" id="UP000192707">
    <property type="component" value="Unassembled WGS sequence"/>
</dbReference>
<accession>A0A1W9ZBN9</accession>
<keyword evidence="3" id="KW-1185">Reference proteome</keyword>
<dbReference type="SUPFAM" id="SSF51905">
    <property type="entry name" value="FAD/NAD(P)-binding domain"/>
    <property type="match status" value="1"/>
</dbReference>
<evidence type="ECO:0000313" key="3">
    <source>
        <dbReference type="Proteomes" id="UP000192707"/>
    </source>
</evidence>
<sequence length="484" mass="52649">MAAGEPENTQLGRRDGASRFSGKPMHVVVIGAGIAGLGAAFELSKHDVSVTVLESDAEVGGRCRSFEWHGSWHHTGAEALVGCEVSLTQLRQELAREAAPTVDLEESETVRGERIYNQGRPLLYSPFTLAGALRLPGGIKDKLSLLRLVPLVLRQRRVHDPLDYTCTLWADQYEGAAYLRAHAPQLFDAVIEPFMQYSTLDSGDYGLSWLLFALGDLAWLRSWWIYEPRGSGGITYELGQALQRNPLCRIVTSAPATAVRRTGEGIEVGFRRDGADLTLDADAVIVAVPGSLVMPIVGDLLNAVQREFLGRISYSAHHLGRYLVDVPASQLPAKCFLPSAEGFERLGKVSVKPDGKDRSVITLDLKDAYARCTVGRSDREVLAESWLEAIRAFPILRTAVIEDQILTRNDIAICRRPRGFVGGLAQFLAQPMPAGVELAGDYLLQSTVGRSLYTGVVAANRTLGHLGLIARDAAVRPALRSGNS</sequence>
<dbReference type="GO" id="GO:0016491">
    <property type="term" value="F:oxidoreductase activity"/>
    <property type="evidence" value="ECO:0007669"/>
    <property type="project" value="InterPro"/>
</dbReference>
<name>A0A1W9ZBN9_MYCAI</name>
<evidence type="ECO:0000259" key="1">
    <source>
        <dbReference type="Pfam" id="PF01593"/>
    </source>
</evidence>
<dbReference type="Pfam" id="PF01593">
    <property type="entry name" value="Amino_oxidase"/>
    <property type="match status" value="1"/>
</dbReference>
<evidence type="ECO:0000313" key="2">
    <source>
        <dbReference type="EMBL" id="ORA11280.1"/>
    </source>
</evidence>